<gene>
    <name evidence="1" type="ORF">NCTC10343_04059</name>
</gene>
<dbReference type="GeneID" id="93347384"/>
<evidence type="ECO:0000313" key="1">
    <source>
        <dbReference type="EMBL" id="SUA71172.1"/>
    </source>
</evidence>
<reference evidence="1 2" key="1">
    <citation type="submission" date="2018-06" db="EMBL/GenBank/DDBJ databases">
        <authorList>
            <consortium name="Pathogen Informatics"/>
            <person name="Doyle S."/>
        </authorList>
    </citation>
    <scope>NUCLEOTIDE SEQUENCE [LARGE SCALE GENOMIC DNA]</scope>
    <source>
        <strain evidence="1 2">NCTC10343</strain>
    </source>
</reference>
<dbReference type="EMBL" id="UGSC01000001">
    <property type="protein sequence ID" value="SUA71172.1"/>
    <property type="molecule type" value="Genomic_DNA"/>
</dbReference>
<sequence>MQSVDHQLYLAESYRIPKLSMSRYIQYFNINVKPFLEQCMVEHTIQGYEVYRFRLTAEKRGEFDSWNFLLLLQVESKSVAEQYVKLKQQLTGFPIEIEVRSELMISTPQSNYPTPPQHVQRRAFKPFFAVEYVDVQAPYLDEFRHIMIHNNGPAMRNILEHKKWCYMMIALETLEVWHHHDAFPTWNQIHIIGLYPEAMLHYKKDFEEGLQQHAGVTFQENFDRLKSIRTMLYKTIASRLFPT</sequence>
<protein>
    <submittedName>
        <fullName evidence="1">Uncharacterized protein</fullName>
    </submittedName>
</protein>
<accession>A0A0F6EPZ7</accession>
<name>A0A0F6EPZ7_PAEPO</name>
<organism evidence="1 2">
    <name type="scientific">Paenibacillus polymyxa</name>
    <name type="common">Bacillus polymyxa</name>
    <dbReference type="NCBI Taxonomy" id="1406"/>
    <lineage>
        <taxon>Bacteria</taxon>
        <taxon>Bacillati</taxon>
        <taxon>Bacillota</taxon>
        <taxon>Bacilli</taxon>
        <taxon>Bacillales</taxon>
        <taxon>Paenibacillaceae</taxon>
        <taxon>Paenibacillus</taxon>
    </lineage>
</organism>
<dbReference type="AlphaFoldDB" id="A0A0F6EPZ7"/>
<dbReference type="Proteomes" id="UP000254400">
    <property type="component" value="Unassembled WGS sequence"/>
</dbReference>
<evidence type="ECO:0000313" key="2">
    <source>
        <dbReference type="Proteomes" id="UP000254400"/>
    </source>
</evidence>
<dbReference type="RefSeq" id="WP_016821802.1">
    <property type="nucleotide sequence ID" value="NZ_CP009909.1"/>
</dbReference>
<proteinExistence type="predicted"/>